<evidence type="ECO:0000313" key="3">
    <source>
        <dbReference type="Proteomes" id="UP000288623"/>
    </source>
</evidence>
<feature type="transmembrane region" description="Helical" evidence="1">
    <location>
        <begin position="89"/>
        <end position="109"/>
    </location>
</feature>
<dbReference type="AlphaFoldDB" id="A0A433RS50"/>
<proteinExistence type="predicted"/>
<protein>
    <submittedName>
        <fullName evidence="2">Uncharacterized protein</fullName>
    </submittedName>
</protein>
<evidence type="ECO:0000313" key="2">
    <source>
        <dbReference type="EMBL" id="RUS54420.1"/>
    </source>
</evidence>
<sequence length="279" mass="31693">MTTLSTTQNSVKSDRMIMLCLIISMLTSSYVVMEPTPIDLLLILATILAILLKRLYVSKETLLGTLFLVGFIVANFISTWMAYEAIDGMSYFVITLYLIITWSGVVGFGEIYRTRLAEQLMTFYTIGALITALVALSVYFGIMPGKPDWFLFERIKMFFKDPNVFGPYFVLPAVYMLGLLEQRHRALYFVLLIIFVGAVLISFSRAAWLNLAIAVFIFYILPRAKEANWRRGISVYLTLVVLAGVLVILKNQTLLTTRRSTNRLSNEKDCLNGIDRKIQ</sequence>
<organism evidence="2 3">
    <name type="scientific">Candidatus Kurthia intestinigallinarum</name>
    <dbReference type="NCBI Taxonomy" id="1562256"/>
    <lineage>
        <taxon>Bacteria</taxon>
        <taxon>Bacillati</taxon>
        <taxon>Bacillota</taxon>
        <taxon>Bacilli</taxon>
        <taxon>Bacillales</taxon>
        <taxon>Caryophanaceae</taxon>
        <taxon>Kurthia</taxon>
    </lineage>
</organism>
<name>A0A433RS50_9BACL</name>
<keyword evidence="3" id="KW-1185">Reference proteome</keyword>
<feature type="transmembrane region" description="Helical" evidence="1">
    <location>
        <begin position="187"/>
        <end position="220"/>
    </location>
</feature>
<feature type="transmembrane region" description="Helical" evidence="1">
    <location>
        <begin position="232"/>
        <end position="249"/>
    </location>
</feature>
<dbReference type="OrthoDB" id="9796592at2"/>
<dbReference type="PANTHER" id="PTHR37422">
    <property type="entry name" value="TEICHURONIC ACID BIOSYNTHESIS PROTEIN TUAE"/>
    <property type="match status" value="1"/>
</dbReference>
<feature type="transmembrane region" description="Helical" evidence="1">
    <location>
        <begin position="63"/>
        <end position="83"/>
    </location>
</feature>
<dbReference type="InterPro" id="IPR051533">
    <property type="entry name" value="WaaL-like"/>
</dbReference>
<dbReference type="EMBL" id="JTFC01000032">
    <property type="protein sequence ID" value="RUS54420.1"/>
    <property type="molecule type" value="Genomic_DNA"/>
</dbReference>
<feature type="transmembrane region" description="Helical" evidence="1">
    <location>
        <begin position="121"/>
        <end position="142"/>
    </location>
</feature>
<dbReference type="RefSeq" id="WP_126991147.1">
    <property type="nucleotide sequence ID" value="NZ_JTFC01000032.1"/>
</dbReference>
<gene>
    <name evidence="2" type="ORF">QI30_13465</name>
</gene>
<keyword evidence="1" id="KW-1133">Transmembrane helix</keyword>
<evidence type="ECO:0000256" key="1">
    <source>
        <dbReference type="SAM" id="Phobius"/>
    </source>
</evidence>
<keyword evidence="1" id="KW-0812">Transmembrane</keyword>
<feature type="transmembrane region" description="Helical" evidence="1">
    <location>
        <begin position="162"/>
        <end position="180"/>
    </location>
</feature>
<dbReference type="PANTHER" id="PTHR37422:SF13">
    <property type="entry name" value="LIPOPOLYSACCHARIDE BIOSYNTHESIS PROTEIN PA4999-RELATED"/>
    <property type="match status" value="1"/>
</dbReference>
<comment type="caution">
    <text evidence="2">The sequence shown here is derived from an EMBL/GenBank/DDBJ whole genome shotgun (WGS) entry which is preliminary data.</text>
</comment>
<accession>A0A433RS50</accession>
<dbReference type="Proteomes" id="UP000288623">
    <property type="component" value="Unassembled WGS sequence"/>
</dbReference>
<feature type="transmembrane region" description="Helical" evidence="1">
    <location>
        <begin position="38"/>
        <end position="56"/>
    </location>
</feature>
<feature type="transmembrane region" description="Helical" evidence="1">
    <location>
        <begin position="16"/>
        <end position="32"/>
    </location>
</feature>
<reference evidence="2 3" key="1">
    <citation type="submission" date="2014-11" db="EMBL/GenBank/DDBJ databases">
        <title>Genome sequence and analysis of novel Kurthia sp.</title>
        <authorList>
            <person name="Lawson J.N."/>
            <person name="Gonzalez J.E."/>
            <person name="Rinauldi L."/>
            <person name="Xuan Z."/>
            <person name="Firman A."/>
            <person name="Shaddox L."/>
            <person name="Trudeau A."/>
            <person name="Shah S."/>
            <person name="Reiman D."/>
        </authorList>
    </citation>
    <scope>NUCLEOTIDE SEQUENCE [LARGE SCALE GENOMIC DNA]</scope>
    <source>
        <strain evidence="2 3">3B1D</strain>
    </source>
</reference>
<keyword evidence="1" id="KW-0472">Membrane</keyword>